<dbReference type="Proteomes" id="UP000270856">
    <property type="component" value="Unassembled WGS sequence"/>
</dbReference>
<protein>
    <submittedName>
        <fullName evidence="5">HlyD family efflux transporter periplasmic adaptor subunit</fullName>
    </submittedName>
</protein>
<dbReference type="GO" id="GO:1990281">
    <property type="term" value="C:efflux pump complex"/>
    <property type="evidence" value="ECO:0007669"/>
    <property type="project" value="TreeGrafter"/>
</dbReference>
<keyword evidence="6" id="KW-1185">Reference proteome</keyword>
<evidence type="ECO:0000259" key="4">
    <source>
        <dbReference type="Pfam" id="PF25990"/>
    </source>
</evidence>
<feature type="transmembrane region" description="Helical" evidence="2">
    <location>
        <begin position="6"/>
        <end position="24"/>
    </location>
</feature>
<feature type="domain" description="YknX-like beta-barrel" evidence="4">
    <location>
        <begin position="238"/>
        <end position="280"/>
    </location>
</feature>
<dbReference type="EMBL" id="RPFJ01000002">
    <property type="protein sequence ID" value="RPD99891.1"/>
    <property type="molecule type" value="Genomic_DNA"/>
</dbReference>
<dbReference type="InterPro" id="IPR058639">
    <property type="entry name" value="BSH_YknX-like"/>
</dbReference>
<feature type="coiled-coil region" evidence="1">
    <location>
        <begin position="159"/>
        <end position="197"/>
    </location>
</feature>
<dbReference type="AlphaFoldDB" id="A0A3N4NU47"/>
<name>A0A3N4NU47_9FLAO</name>
<evidence type="ECO:0000256" key="2">
    <source>
        <dbReference type="SAM" id="Phobius"/>
    </source>
</evidence>
<dbReference type="PROSITE" id="PS51257">
    <property type="entry name" value="PROKAR_LIPOPROTEIN"/>
    <property type="match status" value="1"/>
</dbReference>
<dbReference type="InterPro" id="IPR058636">
    <property type="entry name" value="Beta-barrel_YknX"/>
</dbReference>
<accession>A0A3N4NU47</accession>
<dbReference type="GO" id="GO:0015562">
    <property type="term" value="F:efflux transmembrane transporter activity"/>
    <property type="evidence" value="ECO:0007669"/>
    <property type="project" value="TreeGrafter"/>
</dbReference>
<evidence type="ECO:0000313" key="5">
    <source>
        <dbReference type="EMBL" id="RPD99891.1"/>
    </source>
</evidence>
<dbReference type="Gene3D" id="2.40.50.100">
    <property type="match status" value="1"/>
</dbReference>
<dbReference type="RefSeq" id="WP_123896035.1">
    <property type="nucleotide sequence ID" value="NZ_RPFJ01000002.1"/>
</dbReference>
<keyword evidence="2" id="KW-0812">Transmembrane</keyword>
<dbReference type="PANTHER" id="PTHR30469:SF33">
    <property type="entry name" value="SLR1207 PROTEIN"/>
    <property type="match status" value="1"/>
</dbReference>
<dbReference type="Gene3D" id="2.40.30.170">
    <property type="match status" value="1"/>
</dbReference>
<dbReference type="OrthoDB" id="869610at2"/>
<dbReference type="PANTHER" id="PTHR30469">
    <property type="entry name" value="MULTIDRUG RESISTANCE PROTEIN MDTA"/>
    <property type="match status" value="1"/>
</dbReference>
<comment type="caution">
    <text evidence="5">The sequence shown here is derived from an EMBL/GenBank/DDBJ whole genome shotgun (WGS) entry which is preliminary data.</text>
</comment>
<feature type="domain" description="YknX-like barrel-sandwich hybrid" evidence="3">
    <location>
        <begin position="57"/>
        <end position="227"/>
    </location>
</feature>
<dbReference type="Pfam" id="PF25984">
    <property type="entry name" value="BSH_YknX"/>
    <property type="match status" value="1"/>
</dbReference>
<keyword evidence="1" id="KW-0175">Coiled coil</keyword>
<reference evidence="5 6" key="1">
    <citation type="submission" date="2018-11" db="EMBL/GenBank/DDBJ databases">
        <title>Aureibaculum marinum gen. nov., sp. nov., a member of the family Flavobacteriaceae isolated from the Bohai Sea.</title>
        <authorList>
            <person name="Ji X."/>
        </authorList>
    </citation>
    <scope>NUCLEOTIDE SEQUENCE [LARGE SCALE GENOMIC DNA]</scope>
    <source>
        <strain evidence="5 6">BH-SD17</strain>
    </source>
</reference>
<keyword evidence="2" id="KW-1133">Transmembrane helix</keyword>
<evidence type="ECO:0000256" key="1">
    <source>
        <dbReference type="SAM" id="Coils"/>
    </source>
</evidence>
<keyword evidence="2" id="KW-0472">Membrane</keyword>
<evidence type="ECO:0000259" key="3">
    <source>
        <dbReference type="Pfam" id="PF25984"/>
    </source>
</evidence>
<organism evidence="5 6">
    <name type="scientific">Aureibaculum marinum</name>
    <dbReference type="NCBI Taxonomy" id="2487930"/>
    <lineage>
        <taxon>Bacteria</taxon>
        <taxon>Pseudomonadati</taxon>
        <taxon>Bacteroidota</taxon>
        <taxon>Flavobacteriia</taxon>
        <taxon>Flavobacteriales</taxon>
        <taxon>Flavobacteriaceae</taxon>
        <taxon>Aureibaculum</taxon>
    </lineage>
</organism>
<dbReference type="SUPFAM" id="SSF111369">
    <property type="entry name" value="HlyD-like secretion proteins"/>
    <property type="match status" value="1"/>
</dbReference>
<gene>
    <name evidence="5" type="ORF">EGM88_01085</name>
</gene>
<sequence>MVKKIWYTQFYILLFLANILLFSCEDDQDKILPKKRTLIESVYTSITIQPDSLYQVYSAVSGIIDKILVEEGDLVKKEEQLISIINNTPKLNTKNAQLSLNLAQKNYSGNAAILMSIQDEINAAKLKYKNDSINYFRQKNLWNQNIGSKIEYDTKELNYQLSKNNLQLLQSKYNRTKNELQTTLKQAQNNYQSSLINTKDFIIKSKINGKVYAINKNQGEIVNSMEPLASLGSETLFIIEMLVDEVDIVKVTKNQKVILTLDAYNDSVFTGKVSKILPKKDKRNQTFIVEALFDKQPKVLYPGLSGEANIVITKKDSVLTIPKNYLINGNQVKTQNGLITVKPGLQNLEFIEILSGINENTYIYKPEE</sequence>
<proteinExistence type="predicted"/>
<evidence type="ECO:0000313" key="6">
    <source>
        <dbReference type="Proteomes" id="UP000270856"/>
    </source>
</evidence>
<dbReference type="Pfam" id="PF25990">
    <property type="entry name" value="Beta-barrel_YknX"/>
    <property type="match status" value="1"/>
</dbReference>